<keyword evidence="1" id="KW-0732">Signal</keyword>
<organism evidence="2 3">
    <name type="scientific">Hemibagrus guttatus</name>
    <dbReference type="NCBI Taxonomy" id="175788"/>
    <lineage>
        <taxon>Eukaryota</taxon>
        <taxon>Metazoa</taxon>
        <taxon>Chordata</taxon>
        <taxon>Craniata</taxon>
        <taxon>Vertebrata</taxon>
        <taxon>Euteleostomi</taxon>
        <taxon>Actinopterygii</taxon>
        <taxon>Neopterygii</taxon>
        <taxon>Teleostei</taxon>
        <taxon>Ostariophysi</taxon>
        <taxon>Siluriformes</taxon>
        <taxon>Bagridae</taxon>
        <taxon>Hemibagrus</taxon>
    </lineage>
</organism>
<sequence length="96" mass="10847">MASRLCFCLFVSVTEPPCCASELPHELTTHSAVSLLQPTDMERTLSHYSGEVENIYENPEDVRQSPPQNAVYMDLKLTGETDVYRELDRTQVVITV</sequence>
<dbReference type="EMBL" id="JAUCMX010000003">
    <property type="protein sequence ID" value="KAK3551600.1"/>
    <property type="molecule type" value="Genomic_DNA"/>
</dbReference>
<dbReference type="AlphaFoldDB" id="A0AAE0REZ3"/>
<evidence type="ECO:0000313" key="3">
    <source>
        <dbReference type="Proteomes" id="UP001274896"/>
    </source>
</evidence>
<comment type="caution">
    <text evidence="2">The sequence shown here is derived from an EMBL/GenBank/DDBJ whole genome shotgun (WGS) entry which is preliminary data.</text>
</comment>
<reference evidence="2" key="1">
    <citation type="submission" date="2023-06" db="EMBL/GenBank/DDBJ databases">
        <title>Male Hemibagrus guttatus genome.</title>
        <authorList>
            <person name="Bian C."/>
        </authorList>
    </citation>
    <scope>NUCLEOTIDE SEQUENCE</scope>
    <source>
        <strain evidence="2">Male_cb2023</strain>
        <tissue evidence="2">Muscle</tissue>
    </source>
</reference>
<dbReference type="Proteomes" id="UP001274896">
    <property type="component" value="Unassembled WGS sequence"/>
</dbReference>
<feature type="signal peptide" evidence="1">
    <location>
        <begin position="1"/>
        <end position="20"/>
    </location>
</feature>
<evidence type="ECO:0000256" key="1">
    <source>
        <dbReference type="SAM" id="SignalP"/>
    </source>
</evidence>
<protein>
    <submittedName>
        <fullName evidence="2">Uncharacterized protein</fullName>
    </submittedName>
</protein>
<gene>
    <name evidence="2" type="ORF">QTP70_019765</name>
</gene>
<proteinExistence type="predicted"/>
<accession>A0AAE0REZ3</accession>
<evidence type="ECO:0000313" key="2">
    <source>
        <dbReference type="EMBL" id="KAK3551600.1"/>
    </source>
</evidence>
<keyword evidence="3" id="KW-1185">Reference proteome</keyword>
<feature type="chain" id="PRO_5042208450" evidence="1">
    <location>
        <begin position="21"/>
        <end position="96"/>
    </location>
</feature>
<name>A0AAE0REZ3_9TELE</name>